<comment type="caution">
    <text evidence="2">The sequence shown here is derived from an EMBL/GenBank/DDBJ whole genome shotgun (WGS) entry which is preliminary data.</text>
</comment>
<feature type="compositionally biased region" description="Basic and acidic residues" evidence="1">
    <location>
        <begin position="29"/>
        <end position="48"/>
    </location>
</feature>
<evidence type="ECO:0000313" key="2">
    <source>
        <dbReference type="EMBL" id="CAE6447095.1"/>
    </source>
</evidence>
<gene>
    <name evidence="2" type="ORF">RDB_LOCUS60460</name>
</gene>
<evidence type="ECO:0000313" key="3">
    <source>
        <dbReference type="Proteomes" id="UP000663888"/>
    </source>
</evidence>
<accession>A0A8H3B3I8</accession>
<dbReference type="Proteomes" id="UP000663888">
    <property type="component" value="Unassembled WGS sequence"/>
</dbReference>
<evidence type="ECO:0000256" key="1">
    <source>
        <dbReference type="SAM" id="MobiDB-lite"/>
    </source>
</evidence>
<dbReference type="EMBL" id="CAJMWX010001032">
    <property type="protein sequence ID" value="CAE6447095.1"/>
    <property type="molecule type" value="Genomic_DNA"/>
</dbReference>
<organism evidence="2 3">
    <name type="scientific">Rhizoctonia solani</name>
    <dbReference type="NCBI Taxonomy" id="456999"/>
    <lineage>
        <taxon>Eukaryota</taxon>
        <taxon>Fungi</taxon>
        <taxon>Dikarya</taxon>
        <taxon>Basidiomycota</taxon>
        <taxon>Agaricomycotina</taxon>
        <taxon>Agaricomycetes</taxon>
        <taxon>Cantharellales</taxon>
        <taxon>Ceratobasidiaceae</taxon>
        <taxon>Rhizoctonia</taxon>
    </lineage>
</organism>
<sequence length="177" mass="19502">MFTRAIRPSVNAARRVAVPAPRYTSQRTNDPEVLEREKHKNLRGEQHSTHTHAPGWNELLASDSEAHIKADKANGSPEEMARSTLEYVKKQHPDTWSDTIRDHTNAPYVKDAVEGPLGTLARGARKAANAFAEAAATPHEEVQGSLSDKGARAEQSRRAAMSTPSEEAVRADRRVHP</sequence>
<feature type="region of interest" description="Disordered" evidence="1">
    <location>
        <begin position="17"/>
        <end position="55"/>
    </location>
</feature>
<feature type="region of interest" description="Disordered" evidence="1">
    <location>
        <begin position="132"/>
        <end position="177"/>
    </location>
</feature>
<feature type="compositionally biased region" description="Basic and acidic residues" evidence="1">
    <location>
        <begin position="167"/>
        <end position="177"/>
    </location>
</feature>
<protein>
    <submittedName>
        <fullName evidence="2">Uncharacterized protein</fullName>
    </submittedName>
</protein>
<dbReference type="AlphaFoldDB" id="A0A8H3B3I8"/>
<reference evidence="2" key="1">
    <citation type="submission" date="2021-01" db="EMBL/GenBank/DDBJ databases">
        <authorList>
            <person name="Kaushik A."/>
        </authorList>
    </citation>
    <scope>NUCLEOTIDE SEQUENCE</scope>
    <source>
        <strain evidence="2">AG4-R118</strain>
    </source>
</reference>
<name>A0A8H3B3I8_9AGAM</name>
<proteinExistence type="predicted"/>